<evidence type="ECO:0000313" key="5">
    <source>
        <dbReference type="Proteomes" id="UP000182314"/>
    </source>
</evidence>
<dbReference type="EMBL" id="CP014007">
    <property type="protein sequence ID" value="ANI83535.1"/>
    <property type="molecule type" value="Genomic_DNA"/>
</dbReference>
<keyword evidence="1" id="KW-0732">Signal</keyword>
<dbReference type="AlphaFoldDB" id="A0AA94KPD8"/>
<sequence>MRLFMTFLFPLILLLSISSAGAATPGGIIHFQGTIVEGGCDYRSHLQQLELSCPQGQKVETRQFSLRDIAGQSFASLAKVEMHYLDPEHSKAIVVISYH</sequence>
<proteinExistence type="predicted"/>
<dbReference type="KEGG" id="kor:AWR26_15715"/>
<reference evidence="3 5" key="1">
    <citation type="submission" date="2016-10" db="EMBL/GenBank/DDBJ databases">
        <authorList>
            <person name="Varghese N."/>
            <person name="Submissions S."/>
        </authorList>
    </citation>
    <scope>NUCLEOTIDE SEQUENCE [LARGE SCALE GENOMIC DNA]</scope>
    <source>
        <strain evidence="3 5">CGMCC 1.7012</strain>
    </source>
</reference>
<protein>
    <submittedName>
        <fullName evidence="2">Type 1 fimbrial protein</fullName>
    </submittedName>
</protein>
<evidence type="ECO:0000256" key="1">
    <source>
        <dbReference type="SAM" id="SignalP"/>
    </source>
</evidence>
<evidence type="ECO:0000313" key="2">
    <source>
        <dbReference type="EMBL" id="ANI83535.1"/>
    </source>
</evidence>
<dbReference type="Proteomes" id="UP000078227">
    <property type="component" value="Chromosome"/>
</dbReference>
<dbReference type="RefSeq" id="WP_071892722.1">
    <property type="nucleotide sequence ID" value="NZ_CP065358.1"/>
</dbReference>
<dbReference type="Proteomes" id="UP000182314">
    <property type="component" value="Unassembled WGS sequence"/>
</dbReference>
<organism evidence="3 5">
    <name type="scientific">Kosakonia oryzae</name>
    <dbReference type="NCBI Taxonomy" id="497725"/>
    <lineage>
        <taxon>Bacteria</taxon>
        <taxon>Pseudomonadati</taxon>
        <taxon>Pseudomonadota</taxon>
        <taxon>Gammaproteobacteria</taxon>
        <taxon>Enterobacterales</taxon>
        <taxon>Enterobacteriaceae</taxon>
        <taxon>Kosakonia</taxon>
    </lineage>
</organism>
<evidence type="ECO:0000313" key="4">
    <source>
        <dbReference type="Proteomes" id="UP000078227"/>
    </source>
</evidence>
<gene>
    <name evidence="2" type="ORF">AWR26_15715</name>
    <name evidence="3" type="ORF">SAMN05216286_1097</name>
</gene>
<reference evidence="2 4" key="2">
    <citation type="submission" date="2021-03" db="EMBL/GenBank/DDBJ databases">
        <authorList>
            <person name="Li Y."/>
            <person name="Li S."/>
            <person name="Chen M."/>
            <person name="Peng G."/>
            <person name="Tan Z."/>
            <person name="An Q."/>
        </authorList>
    </citation>
    <scope>NUCLEOTIDE SEQUENCE [LARGE SCALE GENOMIC DNA]</scope>
    <source>
        <strain evidence="2 4">Ola 51</strain>
    </source>
</reference>
<feature type="signal peptide" evidence="1">
    <location>
        <begin position="1"/>
        <end position="22"/>
    </location>
</feature>
<keyword evidence="4" id="KW-1185">Reference proteome</keyword>
<accession>A0AA94KPD8</accession>
<feature type="chain" id="PRO_5041684360" evidence="1">
    <location>
        <begin position="23"/>
        <end position="99"/>
    </location>
</feature>
<evidence type="ECO:0000313" key="3">
    <source>
        <dbReference type="EMBL" id="SFB94570.1"/>
    </source>
</evidence>
<dbReference type="EMBL" id="FOKO01000002">
    <property type="protein sequence ID" value="SFB94570.1"/>
    <property type="molecule type" value="Genomic_DNA"/>
</dbReference>
<name>A0AA94KPD8_9ENTR</name>